<reference evidence="6 7" key="1">
    <citation type="submission" date="2018-07" db="EMBL/GenBank/DDBJ databases">
        <title>The complete nuclear genome of the prasinophyte Chloropicon primus (CCMP1205).</title>
        <authorList>
            <person name="Pombert J.-F."/>
            <person name="Otis C."/>
            <person name="Turmel M."/>
            <person name="Lemieux C."/>
        </authorList>
    </citation>
    <scope>NUCLEOTIDE SEQUENCE [LARGE SCALE GENOMIC DNA]</scope>
    <source>
        <strain evidence="6 7">CCMP1205</strain>
    </source>
</reference>
<feature type="region of interest" description="Disordered" evidence="4">
    <location>
        <begin position="187"/>
        <end position="279"/>
    </location>
</feature>
<feature type="compositionally biased region" description="Basic and acidic residues" evidence="4">
    <location>
        <begin position="621"/>
        <end position="632"/>
    </location>
</feature>
<dbReference type="SMART" id="SM00543">
    <property type="entry name" value="MIF4G"/>
    <property type="match status" value="1"/>
</dbReference>
<dbReference type="PROSITE" id="PS51366">
    <property type="entry name" value="MI"/>
    <property type="match status" value="1"/>
</dbReference>
<sequence length="837" mass="88138">MLDKASLMSLRPGGLDLGGLKLAPSIGGPGQAKGAKQDGGISSPFAGLALGAKGNVKSSKGDKGAGKGGKGKKKKLDFDLVGSDGLTSHPLGFGDGGGKSGRKGGRGGGFGGSLAPVALEDQEGRMVGGKVFGMARDGPLVTYDREELLKYAEHFTTLPADLEGTTFEVVLQPGDTEAREAQIAALHSKKSGYEDGSSGAGMGEKTGDQWRQSQPSGAAGAAGGASDQGGSNWSKGKMSKGDRKGADVKSVPSSKAPSGGSRKSQGASEGAAGAQGGAKSSKIVKASDVGLTAWAPARAQSDSERVLRQVRGILNKLTPDNFERLFSQLVESITTAEILSGSISMLFEKAVAEPMFCSLNAELCLRLSKELPEFPPSGGDSKPMTFRRVLLNTCQEEFEGSLMGLSQEANDEKDDADSKAKRRMLGNVKLIGHLFTRRVINQKIVLVCVQQLLSGNIPGQGDTGVHENCIECACEILSLTAKSLGETPKAMPLVESYFAKLDDLANSSSLSSRVRFVIKDVQELKRAKFVPRKEGGNPKTISEIHAEAQAELGIAVMPDSLAKSFAPLSGMITKEDEVQELLPALRGGDEGWDISGKSESNIIDGSKYSAFIGEAPPLPTRTKEEDTKKEEESTSSSKAPPSTPEELEKRTKSTLNEYMISADIGEAMLCIKELNCDEGQSAKVVELVIAQLLDNVKSTEKDLLLQLLVALRTRSAVSAEALIAGLKAHTANLEDLAIDVPLAPQLIGEAIAACIVEGAADLGLLKTILEGCEGCEVKRKFVLVILLKMRQKGIDLKEKLGEFEINLSEVLKADELDPPDLPSVKDFLSSKGLSSLA</sequence>
<evidence type="ECO:0000259" key="5">
    <source>
        <dbReference type="PROSITE" id="PS51366"/>
    </source>
</evidence>
<keyword evidence="2 6" id="KW-0396">Initiation factor</keyword>
<evidence type="ECO:0000256" key="2">
    <source>
        <dbReference type="ARBA" id="ARBA00022540"/>
    </source>
</evidence>
<keyword evidence="3" id="KW-0648">Protein biosynthesis</keyword>
<dbReference type="Pfam" id="PF02847">
    <property type="entry name" value="MA3"/>
    <property type="match status" value="1"/>
</dbReference>
<feature type="compositionally biased region" description="Low complexity" evidence="4">
    <location>
        <begin position="263"/>
        <end position="279"/>
    </location>
</feature>
<dbReference type="Gene3D" id="1.25.40.180">
    <property type="match status" value="2"/>
</dbReference>
<evidence type="ECO:0000256" key="4">
    <source>
        <dbReference type="SAM" id="MobiDB-lite"/>
    </source>
</evidence>
<evidence type="ECO:0000313" key="7">
    <source>
        <dbReference type="Proteomes" id="UP000316726"/>
    </source>
</evidence>
<dbReference type="InterPro" id="IPR016024">
    <property type="entry name" value="ARM-type_fold"/>
</dbReference>
<dbReference type="PANTHER" id="PTHR23253">
    <property type="entry name" value="EUKARYOTIC TRANSLATION INITIATION FACTOR 4 GAMMA"/>
    <property type="match status" value="1"/>
</dbReference>
<feature type="region of interest" description="Disordered" evidence="4">
    <location>
        <begin position="52"/>
        <end position="75"/>
    </location>
</feature>
<feature type="region of interest" description="Disordered" evidence="4">
    <location>
        <begin position="89"/>
        <end position="109"/>
    </location>
</feature>
<dbReference type="AlphaFoldDB" id="A0A5B8MGJ1"/>
<dbReference type="GO" id="GO:0003743">
    <property type="term" value="F:translation initiation factor activity"/>
    <property type="evidence" value="ECO:0007669"/>
    <property type="project" value="UniProtKB-KW"/>
</dbReference>
<feature type="domain" description="MI" evidence="5">
    <location>
        <begin position="646"/>
        <end position="770"/>
    </location>
</feature>
<dbReference type="STRING" id="1764295.A0A5B8MGJ1"/>
<dbReference type="GO" id="GO:0003723">
    <property type="term" value="F:RNA binding"/>
    <property type="evidence" value="ECO:0007669"/>
    <property type="project" value="InterPro"/>
</dbReference>
<protein>
    <submittedName>
        <fullName evidence="6">Translation initiation factor eIF-4F</fullName>
    </submittedName>
</protein>
<evidence type="ECO:0000256" key="1">
    <source>
        <dbReference type="ARBA" id="ARBA00005775"/>
    </source>
</evidence>
<accession>A0A5B8MGJ1</accession>
<dbReference type="SUPFAM" id="SSF48371">
    <property type="entry name" value="ARM repeat"/>
    <property type="match status" value="2"/>
</dbReference>
<proteinExistence type="inferred from homology"/>
<feature type="region of interest" description="Disordered" evidence="4">
    <location>
        <begin position="612"/>
        <end position="651"/>
    </location>
</feature>
<dbReference type="Pfam" id="PF02854">
    <property type="entry name" value="MIF4G"/>
    <property type="match status" value="1"/>
</dbReference>
<evidence type="ECO:0000256" key="3">
    <source>
        <dbReference type="ARBA" id="ARBA00022917"/>
    </source>
</evidence>
<gene>
    <name evidence="6" type="ORF">A3770_03p19790</name>
</gene>
<dbReference type="OrthoDB" id="514777at2759"/>
<dbReference type="PANTHER" id="PTHR23253:SF53">
    <property type="entry name" value="EUKARYOTIC TRANSLATION INITIATION FACTOR ISOFORM 4G-1"/>
    <property type="match status" value="1"/>
</dbReference>
<dbReference type="InterPro" id="IPR003890">
    <property type="entry name" value="MIF4G-like_typ-3"/>
</dbReference>
<comment type="similarity">
    <text evidence="1">Belongs to the eukaryotic initiation factor 4G family.</text>
</comment>
<dbReference type="Proteomes" id="UP000316726">
    <property type="component" value="Chromosome 3"/>
</dbReference>
<organism evidence="6 7">
    <name type="scientific">Chloropicon primus</name>
    <dbReference type="NCBI Taxonomy" id="1764295"/>
    <lineage>
        <taxon>Eukaryota</taxon>
        <taxon>Viridiplantae</taxon>
        <taxon>Chlorophyta</taxon>
        <taxon>Chloropicophyceae</taxon>
        <taxon>Chloropicales</taxon>
        <taxon>Chloropicaceae</taxon>
        <taxon>Chloropicon</taxon>
    </lineage>
</organism>
<dbReference type="SMART" id="SM00544">
    <property type="entry name" value="MA3"/>
    <property type="match status" value="1"/>
</dbReference>
<name>A0A5B8MGJ1_9CHLO</name>
<dbReference type="InterPro" id="IPR003891">
    <property type="entry name" value="Initiation_fac_eIF4g_MI"/>
</dbReference>
<dbReference type="EMBL" id="CP031036">
    <property type="protein sequence ID" value="QDZ19461.1"/>
    <property type="molecule type" value="Genomic_DNA"/>
</dbReference>
<evidence type="ECO:0000313" key="6">
    <source>
        <dbReference type="EMBL" id="QDZ19461.1"/>
    </source>
</evidence>
<keyword evidence="7" id="KW-1185">Reference proteome</keyword>